<comment type="caution">
    <text evidence="1">The sequence shown here is derived from an EMBL/GenBank/DDBJ whole genome shotgun (WGS) entry which is preliminary data.</text>
</comment>
<dbReference type="Proteomes" id="UP000885410">
    <property type="component" value="Unassembled WGS sequence"/>
</dbReference>
<sequence>MNSSSICAAIRKITSHLISVGISDAQNYPVITRDKEYYYVSYSGFADTSIALRNIEYVDIYNFLDEKRQYNIKLLDGGLLHLLFQFDRRMKLVKERLCYFPAPNYESFQNDPELYLDESNFYADIVQKSILPVPIRVDYAPDDANDVIHPAAHLTLGQFKNCRIPLSSPLCPVTFVKFILSSFYNTAYHDFGFEMERLVHPNTITPRERGMLHFSIE</sequence>
<dbReference type="RefSeq" id="WP_001697486.1">
    <property type="nucleotide sequence ID" value="NZ_CP139457.1"/>
</dbReference>
<dbReference type="InterPro" id="IPR018742">
    <property type="entry name" value="DUF2290"/>
</dbReference>
<evidence type="ECO:0000313" key="1">
    <source>
        <dbReference type="EMBL" id="MIU21313.1"/>
    </source>
</evidence>
<gene>
    <name evidence="1" type="ORF">ASQ14_16810</name>
</gene>
<dbReference type="EMBL" id="RSTN01000016">
    <property type="protein sequence ID" value="MIU21313.1"/>
    <property type="molecule type" value="Genomic_DNA"/>
</dbReference>
<proteinExistence type="predicted"/>
<protein>
    <submittedName>
        <fullName evidence="1">DUF2290 domain-containing protein</fullName>
    </submittedName>
</protein>
<dbReference type="Pfam" id="PF10053">
    <property type="entry name" value="DUF2290"/>
    <property type="match status" value="1"/>
</dbReference>
<reference evidence="1" key="1">
    <citation type="submission" date="2018-08" db="EMBL/GenBank/DDBJ databases">
        <authorList>
            <consortium name="GenomeTrakr network: Whole genome sequencing for foodborne pathogen traceback"/>
        </authorList>
    </citation>
    <scope>NUCLEOTIDE SEQUENCE [LARGE SCALE GENOMIC DNA]</scope>
    <source>
        <strain evidence="1">ADRDL-15-6557</strain>
    </source>
</reference>
<organism evidence="1">
    <name type="scientific">Salmonella enterica</name>
    <name type="common">Salmonella choleraesuis</name>
    <dbReference type="NCBI Taxonomy" id="28901"/>
    <lineage>
        <taxon>Bacteria</taxon>
        <taxon>Pseudomonadati</taxon>
        <taxon>Pseudomonadota</taxon>
        <taxon>Gammaproteobacteria</taxon>
        <taxon>Enterobacterales</taxon>
        <taxon>Enterobacteriaceae</taxon>
        <taxon>Salmonella</taxon>
    </lineage>
</organism>
<name>A0A402UGU7_SALER</name>
<dbReference type="AlphaFoldDB" id="A0A402UGU7"/>
<accession>A0A402UGU7</accession>